<reference evidence="1" key="1">
    <citation type="submission" date="2021-04" db="EMBL/GenBank/DDBJ databases">
        <authorList>
            <person name="Black C."/>
            <person name="Barkhordar M.H."/>
            <person name="Chen C."/>
            <person name="Chin S.C."/>
            <person name="Fang R."/>
            <person name="Fontenot L.A."/>
            <person name="Fulinara C.P."/>
            <person name="Gaeta R."/>
            <person name="Hong M.-L.O."/>
            <person name="Jiang B.L."/>
            <person name="Kapinos A."/>
            <person name="Komaranchath M."/>
            <person name="Lan W.C."/>
            <person name="Mirjafari-Firoozabadi S.-A."/>
            <person name="Padua J.-W.P."/>
            <person name="Ramarapu R."/>
            <person name="Santana M.G."/>
            <person name="Shaffer R.D."/>
            <person name="Soumakis M."/>
            <person name="Torres N.C."/>
            <person name="Tseng A."/>
            <person name="Venkatesh S."/>
            <person name="Wang V."/>
            <person name="Yanovsky A.O."/>
            <person name="Nguyen M.A."/>
            <person name="Swift C.M."/>
            <person name="Mayet R.A."/>
            <person name="Chen A."/>
            <person name="Demo S."/>
            <person name="Tse V.Y."/>
            <person name="Garlena R.A."/>
            <person name="Russell D.A."/>
            <person name="Pope W.H."/>
            <person name="Jacobs-Sera D."/>
            <person name="Hatfull G.F."/>
            <person name="Reddi K."/>
            <person name="Moberg-Parker J."/>
            <person name="Freise A.C."/>
        </authorList>
    </citation>
    <scope>NUCLEOTIDE SEQUENCE</scope>
</reference>
<dbReference type="EMBL" id="MW862982">
    <property type="protein sequence ID" value="QWY81946.1"/>
    <property type="molecule type" value="Genomic_DNA"/>
</dbReference>
<keyword evidence="2" id="KW-1185">Reference proteome</keyword>
<evidence type="ECO:0000313" key="2">
    <source>
        <dbReference type="Proteomes" id="UP000693758"/>
    </source>
</evidence>
<evidence type="ECO:0000313" key="1">
    <source>
        <dbReference type="EMBL" id="QWY81946.1"/>
    </source>
</evidence>
<gene>
    <name evidence="1" type="primary">41</name>
    <name evidence="1" type="ORF">SEA_SICARIUS2_41</name>
</gene>
<dbReference type="Proteomes" id="UP000693758">
    <property type="component" value="Segment"/>
</dbReference>
<sequence length="191" mass="22117">MKDDLGYIRLQRRLKIDPEFCALTRDAQWLYETLLLDVDFVGIADWRPKKLAKRAADTTADVIDRAAAELTSRLFIIVDEDTDEVFVRTFMKHDGLYKQPNMCKAMVKAFMSVGSPTLRSMISHELNQIGPRLRYDIEQRGLSSGEKKSEHDKLDRCWHALNEITSYPQINPAAVLEDFNQQYDKHFEGAY</sequence>
<name>A0A8F3E5Q8_9CAUD</name>
<accession>A0A8F3E5Q8</accession>
<organism evidence="1 2">
    <name type="scientific">Arthrobacter phage Sicarius2</name>
    <dbReference type="NCBI Taxonomy" id="2836090"/>
    <lineage>
        <taxon>Viruses</taxon>
        <taxon>Duplodnaviria</taxon>
        <taxon>Heunggongvirae</taxon>
        <taxon>Uroviricota</taxon>
        <taxon>Caudoviricetes</taxon>
        <taxon>Berryhillviridae</taxon>
        <taxon>Sicariusvirus</taxon>
        <taxon>Sicariusvirus sicarius2</taxon>
    </lineage>
</organism>
<proteinExistence type="predicted"/>
<protein>
    <submittedName>
        <fullName evidence="1">Helix-turn-helix DNA binding domain protein</fullName>
    </submittedName>
</protein>